<gene>
    <name evidence="3" type="ORF">GLOIN_2v1769758</name>
</gene>
<proteinExistence type="predicted"/>
<dbReference type="EMBL" id="AUPC02000057">
    <property type="protein sequence ID" value="POG75735.1"/>
    <property type="molecule type" value="Genomic_DNA"/>
</dbReference>
<evidence type="ECO:0000256" key="1">
    <source>
        <dbReference type="SAM" id="Coils"/>
    </source>
</evidence>
<reference evidence="3 4" key="1">
    <citation type="journal article" date="2013" name="Proc. Natl. Acad. Sci. U.S.A.">
        <title>Genome of an arbuscular mycorrhizal fungus provides insight into the oldest plant symbiosis.</title>
        <authorList>
            <person name="Tisserant E."/>
            <person name="Malbreil M."/>
            <person name="Kuo A."/>
            <person name="Kohler A."/>
            <person name="Symeonidi A."/>
            <person name="Balestrini R."/>
            <person name="Charron P."/>
            <person name="Duensing N."/>
            <person name="Frei Dit Frey N."/>
            <person name="Gianinazzi-Pearson V."/>
            <person name="Gilbert L.B."/>
            <person name="Handa Y."/>
            <person name="Herr J.R."/>
            <person name="Hijri M."/>
            <person name="Koul R."/>
            <person name="Kawaguchi M."/>
            <person name="Krajinski F."/>
            <person name="Lammers P.J."/>
            <person name="Masclaux F.G."/>
            <person name="Murat C."/>
            <person name="Morin E."/>
            <person name="Ndikumana S."/>
            <person name="Pagni M."/>
            <person name="Petitpierre D."/>
            <person name="Requena N."/>
            <person name="Rosikiewicz P."/>
            <person name="Riley R."/>
            <person name="Saito K."/>
            <person name="San Clemente H."/>
            <person name="Shapiro H."/>
            <person name="van Tuinen D."/>
            <person name="Becard G."/>
            <person name="Bonfante P."/>
            <person name="Paszkowski U."/>
            <person name="Shachar-Hill Y.Y."/>
            <person name="Tuskan G.A."/>
            <person name="Young P.W."/>
            <person name="Sanders I.R."/>
            <person name="Henrissat B."/>
            <person name="Rensing S.A."/>
            <person name="Grigoriev I.V."/>
            <person name="Corradi N."/>
            <person name="Roux C."/>
            <person name="Martin F."/>
        </authorList>
    </citation>
    <scope>NUCLEOTIDE SEQUENCE [LARGE SCALE GENOMIC DNA]</scope>
    <source>
        <strain evidence="3 4">DAOM 197198</strain>
    </source>
</reference>
<dbReference type="Proteomes" id="UP000018888">
    <property type="component" value="Unassembled WGS sequence"/>
</dbReference>
<feature type="region of interest" description="Disordered" evidence="2">
    <location>
        <begin position="307"/>
        <end position="326"/>
    </location>
</feature>
<dbReference type="VEuPathDB" id="FungiDB:RhiirFUN_020367"/>
<evidence type="ECO:0000256" key="2">
    <source>
        <dbReference type="SAM" id="MobiDB-lite"/>
    </source>
</evidence>
<sequence length="326" mass="36861">MIVQIGPVDRNSNSSKLGSSPSNRYLPSRLELEEQLKKDREKFIRSAKQLITKYHALDKKNKCMQSALDASHEENESIQNDLDRSYEENELMQKSMNQMIPLANQLNGLNNKLVSQITCEQKSHADLNAKQLKEIESLKSTVKSLESIISLMQKDSSLKDSDIISLGTKINELEAELEQAMQKVLLKNSDTNQLCSNPSLEIKAKELENELEKVTQNSSFKDRLIFCLRSRVSNLEDELDQIVSQPHQIIHDSKIGSAEADPVSSSNDYKHDEVVEEIPHFPSHYSVCEPDGKGDYDSIPAVPVIALGEEPKDRTTPYETLPYGYR</sequence>
<feature type="coiled-coil region" evidence="1">
    <location>
        <begin position="128"/>
        <end position="224"/>
    </location>
</feature>
<reference evidence="3 4" key="2">
    <citation type="journal article" date="2018" name="New Phytol.">
        <title>High intraspecific genome diversity in the model arbuscular mycorrhizal symbiont Rhizophagus irregularis.</title>
        <authorList>
            <person name="Chen E.C.H."/>
            <person name="Morin E."/>
            <person name="Beaudet D."/>
            <person name="Noel J."/>
            <person name="Yildirir G."/>
            <person name="Ndikumana S."/>
            <person name="Charron P."/>
            <person name="St-Onge C."/>
            <person name="Giorgi J."/>
            <person name="Kruger M."/>
            <person name="Marton T."/>
            <person name="Ropars J."/>
            <person name="Grigoriev I.V."/>
            <person name="Hainaut M."/>
            <person name="Henrissat B."/>
            <person name="Roux C."/>
            <person name="Martin F."/>
            <person name="Corradi N."/>
        </authorList>
    </citation>
    <scope>NUCLEOTIDE SEQUENCE [LARGE SCALE GENOMIC DNA]</scope>
    <source>
        <strain evidence="3 4">DAOM 197198</strain>
    </source>
</reference>
<feature type="compositionally biased region" description="Low complexity" evidence="2">
    <location>
        <begin position="11"/>
        <end position="23"/>
    </location>
</feature>
<accession>A0A2P4QDM8</accession>
<feature type="region of interest" description="Disordered" evidence="2">
    <location>
        <begin position="1"/>
        <end position="26"/>
    </location>
</feature>
<dbReference type="AlphaFoldDB" id="A0A2P4QDM8"/>
<evidence type="ECO:0000313" key="3">
    <source>
        <dbReference type="EMBL" id="POG75735.1"/>
    </source>
</evidence>
<name>A0A2P4QDM8_RHIID</name>
<protein>
    <submittedName>
        <fullName evidence="3">Uncharacterized protein</fullName>
    </submittedName>
</protein>
<evidence type="ECO:0000313" key="4">
    <source>
        <dbReference type="Proteomes" id="UP000018888"/>
    </source>
</evidence>
<comment type="caution">
    <text evidence="3">The sequence shown here is derived from an EMBL/GenBank/DDBJ whole genome shotgun (WGS) entry which is preliminary data.</text>
</comment>
<keyword evidence="1" id="KW-0175">Coiled coil</keyword>
<keyword evidence="4" id="KW-1185">Reference proteome</keyword>
<organism evidence="3 4">
    <name type="scientific">Rhizophagus irregularis (strain DAOM 181602 / DAOM 197198 / MUCL 43194)</name>
    <name type="common">Arbuscular mycorrhizal fungus</name>
    <name type="synonym">Glomus intraradices</name>
    <dbReference type="NCBI Taxonomy" id="747089"/>
    <lineage>
        <taxon>Eukaryota</taxon>
        <taxon>Fungi</taxon>
        <taxon>Fungi incertae sedis</taxon>
        <taxon>Mucoromycota</taxon>
        <taxon>Glomeromycotina</taxon>
        <taxon>Glomeromycetes</taxon>
        <taxon>Glomerales</taxon>
        <taxon>Glomeraceae</taxon>
        <taxon>Rhizophagus</taxon>
    </lineage>
</organism>